<keyword evidence="2" id="KW-0812">Transmembrane</keyword>
<name>A0A1Y5RVK7_9PROT</name>
<dbReference type="InterPro" id="IPR021834">
    <property type="entry name" value="DUF3426"/>
</dbReference>
<keyword evidence="2" id="KW-0472">Membrane</keyword>
<dbReference type="InParanoid" id="A0A1Y5RVK7"/>
<accession>A0A1Y5RVK7</accession>
<proteinExistence type="predicted"/>
<dbReference type="EMBL" id="FWFR01000001">
    <property type="protein sequence ID" value="SLN26518.1"/>
    <property type="molecule type" value="Genomic_DNA"/>
</dbReference>
<evidence type="ECO:0000313" key="3">
    <source>
        <dbReference type="EMBL" id="SLN26518.1"/>
    </source>
</evidence>
<organism evidence="3 4">
    <name type="scientific">Oceanibacterium hippocampi</name>
    <dbReference type="NCBI Taxonomy" id="745714"/>
    <lineage>
        <taxon>Bacteria</taxon>
        <taxon>Pseudomonadati</taxon>
        <taxon>Pseudomonadota</taxon>
        <taxon>Alphaproteobacteria</taxon>
        <taxon>Sneathiellales</taxon>
        <taxon>Sneathiellaceae</taxon>
        <taxon>Oceanibacterium</taxon>
    </lineage>
</organism>
<evidence type="ECO:0008006" key="5">
    <source>
        <dbReference type="Google" id="ProtNLM"/>
    </source>
</evidence>
<sequence length="221" mass="24362">MRCAKCSHTWREFPPPPSALPDNEIPITPPPPPEPEDVVATGEGEGARRKEKRGRGRERGRNLPALRKERRSGYGLIGWLALLVVVAALCAGALLAREQIVQLWPASSKLYGMLQMPVNPNQIGLEFENVKPSKQPEKNGEMFLIVSGDIRNVARETRPLPRLRIALQNADQQEIYHWTADLGVSELAAGDVLHFSKRLKNPPAAAVGVKVTFVETGGQEQ</sequence>
<evidence type="ECO:0000256" key="2">
    <source>
        <dbReference type="SAM" id="Phobius"/>
    </source>
</evidence>
<dbReference type="Pfam" id="PF11906">
    <property type="entry name" value="DUF3426"/>
    <property type="match status" value="1"/>
</dbReference>
<keyword evidence="2" id="KW-1133">Transmembrane helix</keyword>
<feature type="region of interest" description="Disordered" evidence="1">
    <location>
        <begin position="1"/>
        <end position="64"/>
    </location>
</feature>
<protein>
    <recommendedName>
        <fullName evidence="5">DUF3426 domain-containing protein</fullName>
    </recommendedName>
</protein>
<evidence type="ECO:0000313" key="4">
    <source>
        <dbReference type="Proteomes" id="UP000193200"/>
    </source>
</evidence>
<evidence type="ECO:0000256" key="1">
    <source>
        <dbReference type="SAM" id="MobiDB-lite"/>
    </source>
</evidence>
<dbReference type="AlphaFoldDB" id="A0A1Y5RVK7"/>
<keyword evidence="4" id="KW-1185">Reference proteome</keyword>
<reference evidence="3 4" key="1">
    <citation type="submission" date="2017-03" db="EMBL/GenBank/DDBJ databases">
        <authorList>
            <person name="Afonso C.L."/>
            <person name="Miller P.J."/>
            <person name="Scott M.A."/>
            <person name="Spackman E."/>
            <person name="Goraichik I."/>
            <person name="Dimitrov K.M."/>
            <person name="Suarez D.L."/>
            <person name="Swayne D.E."/>
        </authorList>
    </citation>
    <scope>NUCLEOTIDE SEQUENCE [LARGE SCALE GENOMIC DNA]</scope>
    <source>
        <strain evidence="3 4">CECT 7691</strain>
    </source>
</reference>
<feature type="transmembrane region" description="Helical" evidence="2">
    <location>
        <begin position="76"/>
        <end position="96"/>
    </location>
</feature>
<dbReference type="Proteomes" id="UP000193200">
    <property type="component" value="Unassembled WGS sequence"/>
</dbReference>
<gene>
    <name evidence="3" type="ORF">OCH7691_00822</name>
</gene>
<feature type="compositionally biased region" description="Basic residues" evidence="1">
    <location>
        <begin position="49"/>
        <end position="58"/>
    </location>
</feature>